<feature type="transmembrane region" description="Helical" evidence="1">
    <location>
        <begin position="215"/>
        <end position="240"/>
    </location>
</feature>
<organism evidence="2 3">
    <name type="scientific">Paramarasmius palmivorus</name>
    <dbReference type="NCBI Taxonomy" id="297713"/>
    <lineage>
        <taxon>Eukaryota</taxon>
        <taxon>Fungi</taxon>
        <taxon>Dikarya</taxon>
        <taxon>Basidiomycota</taxon>
        <taxon>Agaricomycotina</taxon>
        <taxon>Agaricomycetes</taxon>
        <taxon>Agaricomycetidae</taxon>
        <taxon>Agaricales</taxon>
        <taxon>Marasmiineae</taxon>
        <taxon>Marasmiaceae</taxon>
        <taxon>Paramarasmius</taxon>
    </lineage>
</organism>
<keyword evidence="3" id="KW-1185">Reference proteome</keyword>
<keyword evidence="1" id="KW-1133">Transmembrane helix</keyword>
<reference evidence="2 3" key="1">
    <citation type="submission" date="2024-01" db="EMBL/GenBank/DDBJ databases">
        <title>A draft genome for a cacao thread blight-causing isolate of Paramarasmius palmivorus.</title>
        <authorList>
            <person name="Baruah I.K."/>
            <person name="Bukari Y."/>
            <person name="Amoako-Attah I."/>
            <person name="Meinhardt L.W."/>
            <person name="Bailey B.A."/>
            <person name="Cohen S.P."/>
        </authorList>
    </citation>
    <scope>NUCLEOTIDE SEQUENCE [LARGE SCALE GENOMIC DNA]</scope>
    <source>
        <strain evidence="2 3">GH-12</strain>
    </source>
</reference>
<feature type="transmembrane region" description="Helical" evidence="1">
    <location>
        <begin position="131"/>
        <end position="154"/>
    </location>
</feature>
<gene>
    <name evidence="2" type="ORF">VNI00_015086</name>
</gene>
<evidence type="ECO:0000313" key="2">
    <source>
        <dbReference type="EMBL" id="KAK7028000.1"/>
    </source>
</evidence>
<dbReference type="AlphaFoldDB" id="A0AAW0BNN9"/>
<sequence length="321" mass="36743">MSDTSLRTSFLLSLYLEGWAYGFLLCLYACTLYIKFNVKILGYRDTQTMVMFVISTVMFFIATFHVIMNMYRLLRAFSDNCGRIRGPELYLGRLNRWDHVLKDTLYATQEILGNAAAVYRTWILWGKSWKIIAFPTVMLIAKAIAGYMTCSIFAHVDPTHNVFDPHLNGWIKTFWSLSVALNIITTALMAYRIWSTHRLSLTYSSGKIGRAKSRLLPIIWVLVESAALQLIAELILLGLYCNNSEAQYVVLELITPIVGITFNAITIRLKLYAIEEEVHPIHSLDDLTCPRSSTVLSVPLQDLRQNEDMDVERKTVRHSQL</sequence>
<evidence type="ECO:0000256" key="1">
    <source>
        <dbReference type="SAM" id="Phobius"/>
    </source>
</evidence>
<feature type="transmembrane region" description="Helical" evidence="1">
    <location>
        <begin position="48"/>
        <end position="68"/>
    </location>
</feature>
<dbReference type="EMBL" id="JAYKXP010000092">
    <property type="protein sequence ID" value="KAK7028000.1"/>
    <property type="molecule type" value="Genomic_DNA"/>
</dbReference>
<keyword evidence="1" id="KW-0472">Membrane</keyword>
<feature type="transmembrane region" description="Helical" evidence="1">
    <location>
        <begin position="12"/>
        <end position="36"/>
    </location>
</feature>
<feature type="transmembrane region" description="Helical" evidence="1">
    <location>
        <begin position="174"/>
        <end position="194"/>
    </location>
</feature>
<name>A0AAW0BNN9_9AGAR</name>
<evidence type="ECO:0000313" key="3">
    <source>
        <dbReference type="Proteomes" id="UP001383192"/>
    </source>
</evidence>
<evidence type="ECO:0008006" key="4">
    <source>
        <dbReference type="Google" id="ProtNLM"/>
    </source>
</evidence>
<protein>
    <recommendedName>
        <fullName evidence="4">Gustatory receptor</fullName>
    </recommendedName>
</protein>
<keyword evidence="1" id="KW-0812">Transmembrane</keyword>
<proteinExistence type="predicted"/>
<accession>A0AAW0BNN9</accession>
<comment type="caution">
    <text evidence="2">The sequence shown here is derived from an EMBL/GenBank/DDBJ whole genome shotgun (WGS) entry which is preliminary data.</text>
</comment>
<feature type="transmembrane region" description="Helical" evidence="1">
    <location>
        <begin position="246"/>
        <end position="265"/>
    </location>
</feature>
<dbReference type="Proteomes" id="UP001383192">
    <property type="component" value="Unassembled WGS sequence"/>
</dbReference>